<evidence type="ECO:0000256" key="1">
    <source>
        <dbReference type="SAM" id="MobiDB-lite"/>
    </source>
</evidence>
<sequence length="218" mass="23718">MTAFIPEVPVPTSPAGEQPIGRLARDDIDSKGARAPTISETRSAIRQAAHAVIRLYLEIGKIRQISMAPPGGSIVWEHDEPRDHTEEYLLAMLSVTLSGRAAEEAIIGNVAAEIGVPASDLRIATEMAIRLETTSGFAQKWRLLHRPIKDPALIFAVDPSFAGLVHNRLEAAYGAAKTLVARQRGAIEALAGALLTHRTLEGKLLEQTLDRVRERIQE</sequence>
<evidence type="ECO:0000313" key="4">
    <source>
        <dbReference type="Proteomes" id="UP000539538"/>
    </source>
</evidence>
<dbReference type="EMBL" id="JACHOT010000002">
    <property type="protein sequence ID" value="MBB4650574.1"/>
    <property type="molecule type" value="Genomic_DNA"/>
</dbReference>
<feature type="region of interest" description="Disordered" evidence="1">
    <location>
        <begin position="1"/>
        <end position="21"/>
    </location>
</feature>
<evidence type="ECO:0000313" key="3">
    <source>
        <dbReference type="EMBL" id="MBB4650574.1"/>
    </source>
</evidence>
<keyword evidence="3" id="KW-0132">Cell division</keyword>
<protein>
    <submittedName>
        <fullName evidence="3">Cell division protease FtsH</fullName>
        <ecNumber evidence="3">3.4.24.-</ecNumber>
    </submittedName>
</protein>
<dbReference type="Proteomes" id="UP000539538">
    <property type="component" value="Unassembled WGS sequence"/>
</dbReference>
<dbReference type="InterPro" id="IPR000642">
    <property type="entry name" value="Peptidase_M41"/>
</dbReference>
<keyword evidence="3" id="KW-0645">Protease</keyword>
<dbReference type="EC" id="3.4.24.-" evidence="3"/>
<gene>
    <name evidence="3" type="ORF">GGQ99_002329</name>
</gene>
<dbReference type="InterPro" id="IPR037219">
    <property type="entry name" value="Peptidase_M41-like"/>
</dbReference>
<dbReference type="Gene3D" id="1.20.58.760">
    <property type="entry name" value="Peptidase M41"/>
    <property type="match status" value="1"/>
</dbReference>
<dbReference type="Pfam" id="PF01434">
    <property type="entry name" value="Peptidase_M41"/>
    <property type="match status" value="1"/>
</dbReference>
<organism evidence="3 4">
    <name type="scientific">Aminobacter niigataensis</name>
    <dbReference type="NCBI Taxonomy" id="83265"/>
    <lineage>
        <taxon>Bacteria</taxon>
        <taxon>Pseudomonadati</taxon>
        <taxon>Pseudomonadota</taxon>
        <taxon>Alphaproteobacteria</taxon>
        <taxon>Hyphomicrobiales</taxon>
        <taxon>Phyllobacteriaceae</taxon>
        <taxon>Aminobacter</taxon>
    </lineage>
</organism>
<keyword evidence="4" id="KW-1185">Reference proteome</keyword>
<comment type="caution">
    <text evidence="3">The sequence shown here is derived from an EMBL/GenBank/DDBJ whole genome shotgun (WGS) entry which is preliminary data.</text>
</comment>
<keyword evidence="3" id="KW-0378">Hydrolase</keyword>
<evidence type="ECO:0000259" key="2">
    <source>
        <dbReference type="Pfam" id="PF01434"/>
    </source>
</evidence>
<dbReference type="GO" id="GO:0051301">
    <property type="term" value="P:cell division"/>
    <property type="evidence" value="ECO:0007669"/>
    <property type="project" value="UniProtKB-KW"/>
</dbReference>
<accession>A0ABR6L1B9</accession>
<feature type="domain" description="Peptidase M41" evidence="2">
    <location>
        <begin position="44"/>
        <end position="206"/>
    </location>
</feature>
<dbReference type="RefSeq" id="WP_183262628.1">
    <property type="nucleotide sequence ID" value="NZ_BAAAVZ010000002.1"/>
</dbReference>
<dbReference type="SUPFAM" id="SSF140990">
    <property type="entry name" value="FtsH protease domain-like"/>
    <property type="match status" value="1"/>
</dbReference>
<dbReference type="GO" id="GO:0006508">
    <property type="term" value="P:proteolysis"/>
    <property type="evidence" value="ECO:0007669"/>
    <property type="project" value="UniProtKB-KW"/>
</dbReference>
<reference evidence="3 4" key="1">
    <citation type="submission" date="2020-08" db="EMBL/GenBank/DDBJ databases">
        <title>Genomic Encyclopedia of Type Strains, Phase IV (KMG-IV): sequencing the most valuable type-strain genomes for metagenomic binning, comparative biology and taxonomic classification.</title>
        <authorList>
            <person name="Goeker M."/>
        </authorList>
    </citation>
    <scope>NUCLEOTIDE SEQUENCE [LARGE SCALE GENOMIC DNA]</scope>
    <source>
        <strain evidence="3 4">DSM 7050</strain>
    </source>
</reference>
<dbReference type="PANTHER" id="PTHR23076:SF97">
    <property type="entry name" value="ATP-DEPENDENT ZINC METALLOPROTEASE YME1L1"/>
    <property type="match status" value="1"/>
</dbReference>
<proteinExistence type="predicted"/>
<name>A0ABR6L1B9_9HYPH</name>
<keyword evidence="3" id="KW-0131">Cell cycle</keyword>
<dbReference type="PANTHER" id="PTHR23076">
    <property type="entry name" value="METALLOPROTEASE M41 FTSH"/>
    <property type="match status" value="1"/>
</dbReference>
<dbReference type="GO" id="GO:0008233">
    <property type="term" value="F:peptidase activity"/>
    <property type="evidence" value="ECO:0007669"/>
    <property type="project" value="UniProtKB-KW"/>
</dbReference>